<protein>
    <submittedName>
        <fullName evidence="1">Uncharacterized protein</fullName>
    </submittedName>
</protein>
<sequence length="101" mass="11763">MMSARKPTPIQEQSVSRMHAFITWSYLGEYYALTLEELLFRWGRPHRVNVRVSWGLKLEEDYRLTSSILTGEPTRLNNDSLPFGHTLERNFNHSNDGQPLG</sequence>
<gene>
    <name evidence="1" type="ORF">IM811_015967</name>
</gene>
<organism evidence="1 2">
    <name type="scientific">Bionectria ochroleuca</name>
    <name type="common">Gliocladium roseum</name>
    <dbReference type="NCBI Taxonomy" id="29856"/>
    <lineage>
        <taxon>Eukaryota</taxon>
        <taxon>Fungi</taxon>
        <taxon>Dikarya</taxon>
        <taxon>Ascomycota</taxon>
        <taxon>Pezizomycotina</taxon>
        <taxon>Sordariomycetes</taxon>
        <taxon>Hypocreomycetidae</taxon>
        <taxon>Hypocreales</taxon>
        <taxon>Bionectriaceae</taxon>
        <taxon>Clonostachys</taxon>
    </lineage>
</organism>
<name>A0A8H7TI38_BIOOC</name>
<reference evidence="1" key="1">
    <citation type="submission" date="2020-10" db="EMBL/GenBank/DDBJ databases">
        <title>High-Quality Genome Resource of Clonostachys rosea strain S41 by Oxford Nanopore Long-Read Sequencing.</title>
        <authorList>
            <person name="Wang H."/>
        </authorList>
    </citation>
    <scope>NUCLEOTIDE SEQUENCE</scope>
    <source>
        <strain evidence="1">S41</strain>
    </source>
</reference>
<dbReference type="EMBL" id="JADCTT010000007">
    <property type="protein sequence ID" value="KAF9749940.1"/>
    <property type="molecule type" value="Genomic_DNA"/>
</dbReference>
<dbReference type="Proteomes" id="UP000616885">
    <property type="component" value="Unassembled WGS sequence"/>
</dbReference>
<comment type="caution">
    <text evidence="1">The sequence shown here is derived from an EMBL/GenBank/DDBJ whole genome shotgun (WGS) entry which is preliminary data.</text>
</comment>
<evidence type="ECO:0000313" key="1">
    <source>
        <dbReference type="EMBL" id="KAF9749940.1"/>
    </source>
</evidence>
<evidence type="ECO:0000313" key="2">
    <source>
        <dbReference type="Proteomes" id="UP000616885"/>
    </source>
</evidence>
<dbReference type="AlphaFoldDB" id="A0A8H7TI38"/>
<proteinExistence type="predicted"/>
<accession>A0A8H7TI38</accession>